<dbReference type="Proteomes" id="UP000298602">
    <property type="component" value="Chromosome"/>
</dbReference>
<dbReference type="AlphaFoldDB" id="A0A4P8L0R5"/>
<evidence type="ECO:0000313" key="3">
    <source>
        <dbReference type="Proteomes" id="UP000298602"/>
    </source>
</evidence>
<dbReference type="RefSeq" id="WP_137423407.1">
    <property type="nucleotide sequence ID" value="NZ_CP040098.1"/>
</dbReference>
<dbReference type="Pfam" id="PF01966">
    <property type="entry name" value="HD"/>
    <property type="match status" value="1"/>
</dbReference>
<gene>
    <name evidence="2" type="ORF">FDQ92_04140</name>
</gene>
<keyword evidence="3" id="KW-1185">Reference proteome</keyword>
<name>A0A4P8L0R5_9BACT</name>
<dbReference type="Gene3D" id="1.10.3210.10">
    <property type="entry name" value="Hypothetical protein af1432"/>
    <property type="match status" value="1"/>
</dbReference>
<protein>
    <submittedName>
        <fullName evidence="2">HDIG domain-containing protein</fullName>
    </submittedName>
</protein>
<dbReference type="NCBIfam" id="TIGR00277">
    <property type="entry name" value="HDIG"/>
    <property type="match status" value="1"/>
</dbReference>
<organism evidence="2 3">
    <name type="scientific">Desulfoglaeba alkanexedens ALDC</name>
    <dbReference type="NCBI Taxonomy" id="980445"/>
    <lineage>
        <taxon>Bacteria</taxon>
        <taxon>Pseudomonadati</taxon>
        <taxon>Thermodesulfobacteriota</taxon>
        <taxon>Syntrophobacteria</taxon>
        <taxon>Syntrophobacterales</taxon>
        <taxon>Syntrophobacteraceae</taxon>
        <taxon>Desulfoglaeba</taxon>
    </lineage>
</organism>
<reference evidence="2 3" key="2">
    <citation type="submission" date="2019-05" db="EMBL/GenBank/DDBJ databases">
        <authorList>
            <person name="Suflita J.M."/>
            <person name="Marks C.R."/>
        </authorList>
    </citation>
    <scope>NUCLEOTIDE SEQUENCE [LARGE SCALE GENOMIC DNA]</scope>
    <source>
        <strain evidence="2 3">ALDC</strain>
    </source>
</reference>
<proteinExistence type="predicted"/>
<dbReference type="InterPro" id="IPR003607">
    <property type="entry name" value="HD/PDEase_dom"/>
</dbReference>
<dbReference type="OrthoDB" id="5431498at2"/>
<dbReference type="SMART" id="SM00471">
    <property type="entry name" value="HDc"/>
    <property type="match status" value="1"/>
</dbReference>
<evidence type="ECO:0000259" key="1">
    <source>
        <dbReference type="SMART" id="SM00471"/>
    </source>
</evidence>
<sequence length="203" mass="22762">MRIPSRSECLELMEAVELPQNIRRHSILVADAACRLARLASRSHPRLNLPLIEAGGLLHDIAKGICLAQKCNHASVGAALVRQWGFHAVAPIVEQHISLTEEDIRGPVTESLIVNYADKRVRHDQYVTLEERFEDLIDRYGRTSAQKDLLRQRLCLYRELERTLFRGLPVEPDFLFTTLPEAFEAACGPPSSDLGKGSPKTNS</sequence>
<dbReference type="InterPro" id="IPR006675">
    <property type="entry name" value="HDIG_dom"/>
</dbReference>
<dbReference type="SUPFAM" id="SSF109604">
    <property type="entry name" value="HD-domain/PDEase-like"/>
    <property type="match status" value="1"/>
</dbReference>
<reference evidence="2 3" key="1">
    <citation type="submission" date="2019-05" db="EMBL/GenBank/DDBJ databases">
        <title>The Complete Genome Sequence of the n-alkane-degrading Desulfoglaeba alkanexedens ALDC reveals multiple alkylsuccinate synthase gene clusters.</title>
        <authorList>
            <person name="Callaghan A.V."/>
            <person name="Davidova I.A."/>
            <person name="Duncan K.E."/>
            <person name="Morris B."/>
            <person name="McInerney M.J."/>
        </authorList>
    </citation>
    <scope>NUCLEOTIDE SEQUENCE [LARGE SCALE GENOMIC DNA]</scope>
    <source>
        <strain evidence="2 3">ALDC</strain>
    </source>
</reference>
<dbReference type="KEGG" id="dax:FDQ92_04140"/>
<feature type="domain" description="HD/PDEase" evidence="1">
    <location>
        <begin position="18"/>
        <end position="152"/>
    </location>
</feature>
<dbReference type="InterPro" id="IPR006674">
    <property type="entry name" value="HD_domain"/>
</dbReference>
<evidence type="ECO:0000313" key="2">
    <source>
        <dbReference type="EMBL" id="QCQ21436.1"/>
    </source>
</evidence>
<accession>A0A4P8L0R5</accession>
<dbReference type="EMBL" id="CP040098">
    <property type="protein sequence ID" value="QCQ21436.1"/>
    <property type="molecule type" value="Genomic_DNA"/>
</dbReference>
<dbReference type="CDD" id="cd00077">
    <property type="entry name" value="HDc"/>
    <property type="match status" value="1"/>
</dbReference>